<protein>
    <recommendedName>
        <fullName evidence="5">Glycosyltransferase</fullName>
    </recommendedName>
</protein>
<gene>
    <name evidence="3" type="ORF">HHK36_024243</name>
</gene>
<dbReference type="GO" id="GO:0080043">
    <property type="term" value="F:quercetin 3-O-glucosyltransferase activity"/>
    <property type="evidence" value="ECO:0007669"/>
    <property type="project" value="TreeGrafter"/>
</dbReference>
<sequence>MGRRAHVIAVPYPQQGHVMPLMKLSHRLAERGVKVTFLTTEFIYAKIMWALPQKGEEHSGIHIVSVPDGLEAEHDRKDGMVIDSMAKVMPGHLEELIRKMEESGEGRIDCVIVDTLLGWALEVAVKMGINRAAFCPYAVGLLAMDIQFPKLMEAGIVDSNGTTVKDEVIQLSPGMPAMNTTEIIWNSPDNPMVQEIMLGFVLSINQAVKLSNWILCNSFYELDPSLHDLIPNLRPIGPLLMSNHLQQHVGSFWQEDSTCLSWLDKQPPCSVVYVAFGSITIFSQHQFDELALGLELIGRPFLWVVRSDLTAGSDIVYPDGFKDRVAHHGKIVMWAPQQKVLAHPSTACFITHCGWNSTTEGLITGVPFISWPYFVDQFYNERCICDIWKVGLGLSPDKDGIISRHEIKSKVESLLCDQGIRANALKLKEMARKSISEDGSSSKNLEDFIEQIRC</sequence>
<name>A0A834YJ36_TETSI</name>
<dbReference type="PANTHER" id="PTHR11926">
    <property type="entry name" value="GLUCOSYL/GLUCURONOSYL TRANSFERASES"/>
    <property type="match status" value="1"/>
</dbReference>
<dbReference type="Proteomes" id="UP000655225">
    <property type="component" value="Unassembled WGS sequence"/>
</dbReference>
<evidence type="ECO:0000313" key="3">
    <source>
        <dbReference type="EMBL" id="KAF8389724.1"/>
    </source>
</evidence>
<dbReference type="EMBL" id="JABCRI010000018">
    <property type="protein sequence ID" value="KAF8389724.1"/>
    <property type="molecule type" value="Genomic_DNA"/>
</dbReference>
<dbReference type="AlphaFoldDB" id="A0A834YJ36"/>
<dbReference type="OrthoDB" id="5835829at2759"/>
<proteinExistence type="inferred from homology"/>
<reference evidence="3 4" key="1">
    <citation type="submission" date="2020-04" db="EMBL/GenBank/DDBJ databases">
        <title>Plant Genome Project.</title>
        <authorList>
            <person name="Zhang R.-G."/>
        </authorList>
    </citation>
    <scope>NUCLEOTIDE SEQUENCE [LARGE SCALE GENOMIC DNA]</scope>
    <source>
        <strain evidence="3">YNK0</strain>
        <tissue evidence="3">Leaf</tissue>
    </source>
</reference>
<evidence type="ECO:0000256" key="2">
    <source>
        <dbReference type="ARBA" id="ARBA00022679"/>
    </source>
</evidence>
<evidence type="ECO:0008006" key="5">
    <source>
        <dbReference type="Google" id="ProtNLM"/>
    </source>
</evidence>
<dbReference type="FunFam" id="3.40.50.2000:FF:000108">
    <property type="entry name" value="UDP-glycosyltransferase 83A1"/>
    <property type="match status" value="1"/>
</dbReference>
<dbReference type="OMA" id="AKIMASM"/>
<dbReference type="Gene3D" id="3.40.50.2000">
    <property type="entry name" value="Glycogen Phosphorylase B"/>
    <property type="match status" value="2"/>
</dbReference>
<comment type="caution">
    <text evidence="3">The sequence shown here is derived from an EMBL/GenBank/DDBJ whole genome shotgun (WGS) entry which is preliminary data.</text>
</comment>
<dbReference type="PANTHER" id="PTHR11926:SF1412">
    <property type="entry name" value="UDP-GLYCOSYLTRANSFERASE 83A1-LIKE"/>
    <property type="match status" value="1"/>
</dbReference>
<comment type="similarity">
    <text evidence="1">Belongs to the UDP-glycosyltransferase family.</text>
</comment>
<dbReference type="SUPFAM" id="SSF53756">
    <property type="entry name" value="UDP-Glycosyltransferase/glycogen phosphorylase"/>
    <property type="match status" value="1"/>
</dbReference>
<keyword evidence="2" id="KW-0808">Transferase</keyword>
<evidence type="ECO:0000256" key="1">
    <source>
        <dbReference type="ARBA" id="ARBA00009995"/>
    </source>
</evidence>
<accession>A0A834YJ36</accession>
<dbReference type="InterPro" id="IPR002213">
    <property type="entry name" value="UDP_glucos_trans"/>
</dbReference>
<dbReference type="FunFam" id="3.40.50.2000:FF:000061">
    <property type="entry name" value="UDP-glycosyltransferase 83A1"/>
    <property type="match status" value="1"/>
</dbReference>
<dbReference type="GO" id="GO:0080044">
    <property type="term" value="F:quercetin 7-O-glucosyltransferase activity"/>
    <property type="evidence" value="ECO:0007669"/>
    <property type="project" value="TreeGrafter"/>
</dbReference>
<evidence type="ECO:0000313" key="4">
    <source>
        <dbReference type="Proteomes" id="UP000655225"/>
    </source>
</evidence>
<dbReference type="CDD" id="cd03784">
    <property type="entry name" value="GT1_Gtf-like"/>
    <property type="match status" value="1"/>
</dbReference>
<organism evidence="3 4">
    <name type="scientific">Tetracentron sinense</name>
    <name type="common">Spur-leaf</name>
    <dbReference type="NCBI Taxonomy" id="13715"/>
    <lineage>
        <taxon>Eukaryota</taxon>
        <taxon>Viridiplantae</taxon>
        <taxon>Streptophyta</taxon>
        <taxon>Embryophyta</taxon>
        <taxon>Tracheophyta</taxon>
        <taxon>Spermatophyta</taxon>
        <taxon>Magnoliopsida</taxon>
        <taxon>Trochodendrales</taxon>
        <taxon>Trochodendraceae</taxon>
        <taxon>Tetracentron</taxon>
    </lineage>
</organism>
<dbReference type="Pfam" id="PF00201">
    <property type="entry name" value="UDPGT"/>
    <property type="match status" value="1"/>
</dbReference>
<keyword evidence="4" id="KW-1185">Reference proteome</keyword>